<dbReference type="Proteomes" id="UP000294545">
    <property type="component" value="Unassembled WGS sequence"/>
</dbReference>
<protein>
    <submittedName>
        <fullName evidence="11">TRAP-type C4-dicarboxylate transport system permease small subunit</fullName>
    </submittedName>
</protein>
<sequence length="156" mass="17476">MNKFKQLLNTFLAYLSAALLTTMATLVVIQVFTRYVMGNPSTYTQELVRIILIWTSFLGASYAFGTRQHMALVFLKEKLTGARKKILYIFIDILILSFAVIVLINGGYKIVMDVMAIKTPVLGVSRGLIYLAAPISGVIIAIYQLMNIKEDLEMTD</sequence>
<evidence type="ECO:0000256" key="3">
    <source>
        <dbReference type="ARBA" id="ARBA00022475"/>
    </source>
</evidence>
<keyword evidence="7 9" id="KW-0472">Membrane</keyword>
<dbReference type="OrthoDB" id="45144at2"/>
<evidence type="ECO:0000256" key="2">
    <source>
        <dbReference type="ARBA" id="ARBA00022448"/>
    </source>
</evidence>
<feature type="transmembrane region" description="Helical" evidence="9">
    <location>
        <begin position="12"/>
        <end position="35"/>
    </location>
</feature>
<dbReference type="Pfam" id="PF04290">
    <property type="entry name" value="DctQ"/>
    <property type="match status" value="1"/>
</dbReference>
<comment type="subcellular location">
    <subcellularLocation>
        <location evidence="1">Cell inner membrane</location>
        <topology evidence="1">Multi-pass membrane protein</topology>
    </subcellularLocation>
</comment>
<dbReference type="InterPro" id="IPR007387">
    <property type="entry name" value="TRAP_DctQ"/>
</dbReference>
<evidence type="ECO:0000256" key="5">
    <source>
        <dbReference type="ARBA" id="ARBA00022692"/>
    </source>
</evidence>
<keyword evidence="6 9" id="KW-1133">Transmembrane helix</keyword>
<reference evidence="11 12" key="1">
    <citation type="submission" date="2019-03" db="EMBL/GenBank/DDBJ databases">
        <title>Genomic Encyclopedia of Type Strains, Phase IV (KMG-IV): sequencing the most valuable type-strain genomes for metagenomic binning, comparative biology and taxonomic classification.</title>
        <authorList>
            <person name="Goeker M."/>
        </authorList>
    </citation>
    <scope>NUCLEOTIDE SEQUENCE [LARGE SCALE GENOMIC DNA]</scope>
    <source>
        <strain evidence="11 12">DSM 24176</strain>
    </source>
</reference>
<evidence type="ECO:0000313" key="12">
    <source>
        <dbReference type="Proteomes" id="UP000294545"/>
    </source>
</evidence>
<dbReference type="InterPro" id="IPR055348">
    <property type="entry name" value="DctQ"/>
</dbReference>
<feature type="transmembrane region" description="Helical" evidence="9">
    <location>
        <begin position="47"/>
        <end position="65"/>
    </location>
</feature>
<organism evidence="11 12">
    <name type="scientific">Natranaerovirga hydrolytica</name>
    <dbReference type="NCBI Taxonomy" id="680378"/>
    <lineage>
        <taxon>Bacteria</taxon>
        <taxon>Bacillati</taxon>
        <taxon>Bacillota</taxon>
        <taxon>Clostridia</taxon>
        <taxon>Lachnospirales</taxon>
        <taxon>Natranaerovirgaceae</taxon>
        <taxon>Natranaerovirga</taxon>
    </lineage>
</organism>
<dbReference type="GO" id="GO:0005886">
    <property type="term" value="C:plasma membrane"/>
    <property type="evidence" value="ECO:0007669"/>
    <property type="project" value="UniProtKB-SubCell"/>
</dbReference>
<dbReference type="PANTHER" id="PTHR35011">
    <property type="entry name" value="2,3-DIKETO-L-GULONATE TRAP TRANSPORTER SMALL PERMEASE PROTEIN YIAM"/>
    <property type="match status" value="1"/>
</dbReference>
<comment type="caution">
    <text evidence="11">The sequence shown here is derived from an EMBL/GenBank/DDBJ whole genome shotgun (WGS) entry which is preliminary data.</text>
</comment>
<keyword evidence="4" id="KW-0997">Cell inner membrane</keyword>
<dbReference type="EMBL" id="SMGQ01000012">
    <property type="protein sequence ID" value="TCK93490.1"/>
    <property type="molecule type" value="Genomic_DNA"/>
</dbReference>
<proteinExistence type="inferred from homology"/>
<keyword evidence="2" id="KW-0813">Transport</keyword>
<dbReference type="AlphaFoldDB" id="A0A4R1MMX7"/>
<evidence type="ECO:0000256" key="7">
    <source>
        <dbReference type="ARBA" id="ARBA00023136"/>
    </source>
</evidence>
<feature type="transmembrane region" description="Helical" evidence="9">
    <location>
        <begin position="86"/>
        <end position="108"/>
    </location>
</feature>
<dbReference type="RefSeq" id="WP_132282394.1">
    <property type="nucleotide sequence ID" value="NZ_SMGQ01000012.1"/>
</dbReference>
<evidence type="ECO:0000313" key="11">
    <source>
        <dbReference type="EMBL" id="TCK93490.1"/>
    </source>
</evidence>
<feature type="transmembrane region" description="Helical" evidence="9">
    <location>
        <begin position="128"/>
        <end position="146"/>
    </location>
</feature>
<gene>
    <name evidence="11" type="ORF">EDC19_1683</name>
</gene>
<evidence type="ECO:0000256" key="4">
    <source>
        <dbReference type="ARBA" id="ARBA00022519"/>
    </source>
</evidence>
<evidence type="ECO:0000256" key="6">
    <source>
        <dbReference type="ARBA" id="ARBA00022989"/>
    </source>
</evidence>
<name>A0A4R1MMX7_9FIRM</name>
<evidence type="ECO:0000256" key="8">
    <source>
        <dbReference type="ARBA" id="ARBA00038436"/>
    </source>
</evidence>
<accession>A0A4R1MMX7</accession>
<dbReference type="GO" id="GO:0015740">
    <property type="term" value="P:C4-dicarboxylate transport"/>
    <property type="evidence" value="ECO:0007669"/>
    <property type="project" value="TreeGrafter"/>
</dbReference>
<keyword evidence="5 9" id="KW-0812">Transmembrane</keyword>
<evidence type="ECO:0000256" key="1">
    <source>
        <dbReference type="ARBA" id="ARBA00004429"/>
    </source>
</evidence>
<keyword evidence="12" id="KW-1185">Reference proteome</keyword>
<feature type="domain" description="Tripartite ATP-independent periplasmic transporters DctQ component" evidence="10">
    <location>
        <begin position="23"/>
        <end position="152"/>
    </location>
</feature>
<evidence type="ECO:0000256" key="9">
    <source>
        <dbReference type="SAM" id="Phobius"/>
    </source>
</evidence>
<evidence type="ECO:0000259" key="10">
    <source>
        <dbReference type="Pfam" id="PF04290"/>
    </source>
</evidence>
<dbReference type="GO" id="GO:0022857">
    <property type="term" value="F:transmembrane transporter activity"/>
    <property type="evidence" value="ECO:0007669"/>
    <property type="project" value="TreeGrafter"/>
</dbReference>
<keyword evidence="3" id="KW-1003">Cell membrane</keyword>
<dbReference type="PANTHER" id="PTHR35011:SF2">
    <property type="entry name" value="2,3-DIKETO-L-GULONATE TRAP TRANSPORTER SMALL PERMEASE PROTEIN YIAM"/>
    <property type="match status" value="1"/>
</dbReference>
<comment type="similarity">
    <text evidence="8">Belongs to the TRAP transporter small permease family.</text>
</comment>